<dbReference type="InterPro" id="IPR019826">
    <property type="entry name" value="Carboxylesterase_B_AS"/>
</dbReference>
<protein>
    <recommendedName>
        <fullName evidence="3">Carboxylic ester hydrolase</fullName>
        <ecNumber evidence="3">3.1.1.-</ecNumber>
    </recommendedName>
</protein>
<dbReference type="Proteomes" id="UP000636479">
    <property type="component" value="Unassembled WGS sequence"/>
</dbReference>
<evidence type="ECO:0000256" key="2">
    <source>
        <dbReference type="ARBA" id="ARBA00022801"/>
    </source>
</evidence>
<dbReference type="InterPro" id="IPR002018">
    <property type="entry name" value="CarbesteraseB"/>
</dbReference>
<dbReference type="Gene3D" id="3.40.50.1820">
    <property type="entry name" value="alpha/beta hydrolase"/>
    <property type="match status" value="1"/>
</dbReference>
<dbReference type="InterPro" id="IPR019819">
    <property type="entry name" value="Carboxylesterase_B_CS"/>
</dbReference>
<dbReference type="SUPFAM" id="SSF53474">
    <property type="entry name" value="alpha/beta-Hydrolases"/>
    <property type="match status" value="1"/>
</dbReference>
<name>A0A8H6S676_9AGAR</name>
<evidence type="ECO:0000313" key="5">
    <source>
        <dbReference type="EMBL" id="KAF7293078.1"/>
    </source>
</evidence>
<keyword evidence="6" id="KW-1185">Reference proteome</keyword>
<dbReference type="PROSITE" id="PS00941">
    <property type="entry name" value="CARBOXYLESTERASE_B_2"/>
    <property type="match status" value="1"/>
</dbReference>
<keyword evidence="2 3" id="KW-0378">Hydrolase</keyword>
<dbReference type="GeneID" id="59351096"/>
<feature type="signal peptide" evidence="3">
    <location>
        <begin position="1"/>
        <end position="23"/>
    </location>
</feature>
<evidence type="ECO:0000256" key="1">
    <source>
        <dbReference type="ARBA" id="ARBA00005964"/>
    </source>
</evidence>
<dbReference type="EMBL" id="JACAZF010000011">
    <property type="protein sequence ID" value="KAF7293078.1"/>
    <property type="molecule type" value="Genomic_DNA"/>
</dbReference>
<proteinExistence type="inferred from homology"/>
<feature type="chain" id="PRO_5034945934" description="Carboxylic ester hydrolase" evidence="3">
    <location>
        <begin position="24"/>
        <end position="571"/>
    </location>
</feature>
<dbReference type="GO" id="GO:0016787">
    <property type="term" value="F:hydrolase activity"/>
    <property type="evidence" value="ECO:0007669"/>
    <property type="project" value="UniProtKB-KW"/>
</dbReference>
<gene>
    <name evidence="5" type="ORF">MIND_01207200</name>
</gene>
<dbReference type="InterPro" id="IPR050309">
    <property type="entry name" value="Type-B_Carboxylest/Lipase"/>
</dbReference>
<dbReference type="PROSITE" id="PS00122">
    <property type="entry name" value="CARBOXYLESTERASE_B_1"/>
    <property type="match status" value="1"/>
</dbReference>
<accession>A0A8H6S676</accession>
<dbReference type="AlphaFoldDB" id="A0A8H6S676"/>
<dbReference type="PANTHER" id="PTHR11559">
    <property type="entry name" value="CARBOXYLESTERASE"/>
    <property type="match status" value="1"/>
</dbReference>
<organism evidence="5 6">
    <name type="scientific">Mycena indigotica</name>
    <dbReference type="NCBI Taxonomy" id="2126181"/>
    <lineage>
        <taxon>Eukaryota</taxon>
        <taxon>Fungi</taxon>
        <taxon>Dikarya</taxon>
        <taxon>Basidiomycota</taxon>
        <taxon>Agaricomycotina</taxon>
        <taxon>Agaricomycetes</taxon>
        <taxon>Agaricomycetidae</taxon>
        <taxon>Agaricales</taxon>
        <taxon>Marasmiineae</taxon>
        <taxon>Mycenaceae</taxon>
        <taxon>Mycena</taxon>
    </lineage>
</organism>
<dbReference type="OrthoDB" id="408631at2759"/>
<reference evidence="5" key="1">
    <citation type="submission" date="2020-05" db="EMBL/GenBank/DDBJ databases">
        <title>Mycena genomes resolve the evolution of fungal bioluminescence.</title>
        <authorList>
            <person name="Tsai I.J."/>
        </authorList>
    </citation>
    <scope>NUCLEOTIDE SEQUENCE</scope>
    <source>
        <strain evidence="5">171206Taipei</strain>
    </source>
</reference>
<dbReference type="InterPro" id="IPR029058">
    <property type="entry name" value="AB_hydrolase_fold"/>
</dbReference>
<evidence type="ECO:0000256" key="3">
    <source>
        <dbReference type="RuleBase" id="RU361235"/>
    </source>
</evidence>
<evidence type="ECO:0000259" key="4">
    <source>
        <dbReference type="Pfam" id="PF00135"/>
    </source>
</evidence>
<comment type="similarity">
    <text evidence="1 3">Belongs to the type-B carboxylesterase/lipase family.</text>
</comment>
<evidence type="ECO:0000313" key="6">
    <source>
        <dbReference type="Proteomes" id="UP000636479"/>
    </source>
</evidence>
<sequence length="571" mass="61765">MFSSSLLLFSALLSIAACARTHASPSVTIGRATIIGRALPTFQQEFFAGIPYAETPLGPRRLSPPVLKTRLDVDTFNASDYGFSCLQVDAPTEQVSEDCLTLNVLRPAGLPASAYPLPVMFWTYGGGYVSGNSSYFNASFIVAQSVARGTPILYVSFNYRLGPLGFPVGTEAAKHGALNLGLKDQLAALRWVHENIGFFGGDNSKVTLFGESAGSSLTSLLFLNPALQPLARAAIFESGSSATLGIYPPTRNELDWTHFASFIPICSSLPPAHIFDCVRNNATSNDILAATAAAQATSVNLFQWTPVLDGDLIKDLPSNYFARGEFAKIPFIAGTNLDEGTPFVPPSVNSAEALQGLLLGSVLRQDGNISNASSPELQNGVESLLQLYPDDPTLGSPYNTGNDTFGLSSTFKRTAALGRLLFSRNNYVSTSYLQWAIFGSSPCVDNSRKLRLLPVFLPMVTFLTSRNPNCLDFMVVCLPHFVEVSYVYGAPLDPSGASVNLSRTIIDYWVSFATSLTPNDGLGSSRPQWMPYSPTNKSILQFNNANLTMIPDDFRSEQTEFINANTGLWRH</sequence>
<keyword evidence="3" id="KW-0732">Signal</keyword>
<comment type="caution">
    <text evidence="5">The sequence shown here is derived from an EMBL/GenBank/DDBJ whole genome shotgun (WGS) entry which is preliminary data.</text>
</comment>
<dbReference type="Pfam" id="PF00135">
    <property type="entry name" value="COesterase"/>
    <property type="match status" value="1"/>
</dbReference>
<feature type="domain" description="Carboxylesterase type B" evidence="4">
    <location>
        <begin position="24"/>
        <end position="547"/>
    </location>
</feature>
<dbReference type="RefSeq" id="XP_037215506.1">
    <property type="nucleotide sequence ID" value="XM_037368580.1"/>
</dbReference>
<dbReference type="EC" id="3.1.1.-" evidence="3"/>